<dbReference type="FunFam" id="3.40.50.670:FF:000001">
    <property type="entry name" value="DNA topoisomerase 2"/>
    <property type="match status" value="1"/>
</dbReference>
<dbReference type="InterPro" id="IPR001154">
    <property type="entry name" value="TopoII_euk"/>
</dbReference>
<dbReference type="InterPro" id="IPR020568">
    <property type="entry name" value="Ribosomal_Su5_D2-typ_SF"/>
</dbReference>
<dbReference type="PRINTS" id="PR00418">
    <property type="entry name" value="TPI2FAMILY"/>
</dbReference>
<dbReference type="Gene3D" id="3.30.565.10">
    <property type="entry name" value="Histidine kinase-like ATPase, C-terminal domain"/>
    <property type="match status" value="1"/>
</dbReference>
<dbReference type="GO" id="GO:0006265">
    <property type="term" value="P:DNA topological change"/>
    <property type="evidence" value="ECO:0007669"/>
    <property type="project" value="InterPro"/>
</dbReference>
<dbReference type="InterPro" id="IPR014721">
    <property type="entry name" value="Ribsml_uS5_D2-typ_fold_subgr"/>
</dbReference>
<dbReference type="GO" id="GO:0000712">
    <property type="term" value="P:resolution of meiotic recombination intermediates"/>
    <property type="evidence" value="ECO:0007669"/>
    <property type="project" value="TreeGrafter"/>
</dbReference>
<feature type="compositionally biased region" description="Gly residues" evidence="11">
    <location>
        <begin position="447"/>
        <end position="467"/>
    </location>
</feature>
<evidence type="ECO:0000313" key="12">
    <source>
        <dbReference type="EMBL" id="OSX68704.1"/>
    </source>
</evidence>
<dbReference type="Proteomes" id="UP000218209">
    <property type="component" value="Unassembled WGS sequence"/>
</dbReference>
<dbReference type="GO" id="GO:0003918">
    <property type="term" value="F:DNA topoisomerase type II (double strand cut, ATP-hydrolyzing) activity"/>
    <property type="evidence" value="ECO:0007669"/>
    <property type="project" value="UniProtKB-EC"/>
</dbReference>
<reference evidence="12 13" key="1">
    <citation type="submission" date="2017-03" db="EMBL/GenBank/DDBJ databases">
        <title>WGS assembly of Porphyra umbilicalis.</title>
        <authorList>
            <person name="Brawley S.H."/>
            <person name="Blouin N.A."/>
            <person name="Ficko-Blean E."/>
            <person name="Wheeler G.L."/>
            <person name="Lohr M."/>
            <person name="Goodson H.V."/>
            <person name="Jenkins J.W."/>
            <person name="Blaby-Haas C.E."/>
            <person name="Helliwell K.E."/>
            <person name="Chan C."/>
            <person name="Marriage T."/>
            <person name="Bhattacharya D."/>
            <person name="Klein A.S."/>
            <person name="Badis Y."/>
            <person name="Brodie J."/>
            <person name="Cao Y."/>
            <person name="Collen J."/>
            <person name="Dittami S.M."/>
            <person name="Gachon C.M."/>
            <person name="Green B.R."/>
            <person name="Karpowicz S."/>
            <person name="Kim J.W."/>
            <person name="Kudahl U."/>
            <person name="Lin S."/>
            <person name="Michel G."/>
            <person name="Mittag M."/>
            <person name="Olson B.J."/>
            <person name="Pangilinan J."/>
            <person name="Peng Y."/>
            <person name="Qiu H."/>
            <person name="Shu S."/>
            <person name="Singer J.T."/>
            <person name="Smith A.G."/>
            <person name="Sprecher B.N."/>
            <person name="Wagner V."/>
            <person name="Wang W."/>
            <person name="Wang Z.-Y."/>
            <person name="Yan J."/>
            <person name="Yarish C."/>
            <person name="Zoeuner-Riek S."/>
            <person name="Zhuang Y."/>
            <person name="Zou Y."/>
            <person name="Lindquist E.A."/>
            <person name="Grimwood J."/>
            <person name="Barry K."/>
            <person name="Rokhsar D.S."/>
            <person name="Schmutz J."/>
            <person name="Stiller J.W."/>
            <person name="Grossman A.R."/>
            <person name="Prochnik S.E."/>
        </authorList>
    </citation>
    <scope>NUCLEOTIDE SEQUENCE [LARGE SCALE GENOMIC DNA]</scope>
    <source>
        <strain evidence="12">4086291</strain>
    </source>
</reference>
<protein>
    <recommendedName>
        <fullName evidence="5">DNA topoisomerase (ATP-hydrolyzing)</fullName>
        <ecNumber evidence="5">5.6.2.2</ecNumber>
    </recommendedName>
</protein>
<sequence length="663" mass="65927">TYVPALAKLLDEVVVNALDVRSRGGRLTRLDVTVDARRGVLSVGNDAASLPVVRHPDYGGVYVPELLFGSLLTGSNFDAPAAATAGAAGTAGAADARVTGGRHGYGAKLANILSTRFTVSTTDPRRGLAYEQTWGDNMRDRQPPTVVPLDDAAAVAHMAPPDAVAGGGAAAGGYTRVTFTPDVGRFAAEGGAPAAAAAAASAAATTPALDAPTVAVMVRRVWDAAAVLAGTDVAVTLNGVRLDVPSLAAYAARHRLPGTAAAAAADGADAVASTTVAGTTAGGWRLAVRAMTPGERAAGAPAAVSYVNGVATTRGGTHVAAVADALARRVADEVARASRRAAGGGGGGGGGGDVGLLALVGASAPSAAAVRRQLLLFVDAVVDRPAFESQSKELLTSRGVAAAAAVPRRLLDAVAAPRGAGGGTGIFEAVAAAAARRSRAAEAAAAGAGGGPRRGGGGGRGGGAGGGGSAAPALAVPKLDDALWAGGRRSAECTLLVTEGDSAKALAVAGLSVVGRSAYGAFPIRGKLLNVREVSLAKAVRNTEVAALRRILGLGTPGTDYTRPGARGSLRYGRLMLMMDQDSDGSHIKGLLLNLLDRFWPSLLRLDPPYVEAFVTPLVKAIPLRGGARRARGGGGGGGSDGGGRSFYSLDAFEAWRQSPEGG</sequence>
<keyword evidence="10" id="KW-0413">Isomerase</keyword>
<dbReference type="Gene3D" id="3.30.1490.30">
    <property type="match status" value="1"/>
</dbReference>
<dbReference type="EMBL" id="KV920181">
    <property type="protein sequence ID" value="OSX68704.1"/>
    <property type="molecule type" value="Genomic_DNA"/>
</dbReference>
<evidence type="ECO:0000256" key="8">
    <source>
        <dbReference type="ARBA" id="ARBA00023029"/>
    </source>
</evidence>
<feature type="non-terminal residue" evidence="12">
    <location>
        <position position="1"/>
    </location>
</feature>
<evidence type="ECO:0000256" key="3">
    <source>
        <dbReference type="ARBA" id="ARBA00001946"/>
    </source>
</evidence>
<feature type="non-terminal residue" evidence="12">
    <location>
        <position position="663"/>
    </location>
</feature>
<gene>
    <name evidence="12" type="ORF">BU14_2364s0001</name>
</gene>
<keyword evidence="13" id="KW-1185">Reference proteome</keyword>
<dbReference type="PANTHER" id="PTHR10169">
    <property type="entry name" value="DNA TOPOISOMERASE/GYRASE"/>
    <property type="match status" value="1"/>
</dbReference>
<keyword evidence="7" id="KW-0067">ATP-binding</keyword>
<evidence type="ECO:0000256" key="11">
    <source>
        <dbReference type="SAM" id="MobiDB-lite"/>
    </source>
</evidence>
<dbReference type="AlphaFoldDB" id="A0A1X6NJB1"/>
<dbReference type="EC" id="5.6.2.2" evidence="5"/>
<comment type="cofactor">
    <cofactor evidence="3">
        <name>Mg(2+)</name>
        <dbReference type="ChEBI" id="CHEBI:18420"/>
    </cofactor>
</comment>
<feature type="region of interest" description="Disordered" evidence="11">
    <location>
        <begin position="627"/>
        <end position="646"/>
    </location>
</feature>
<comment type="catalytic activity">
    <reaction evidence="1">
        <text>ATP-dependent breakage, passage and rejoining of double-stranded DNA.</text>
        <dbReference type="EC" id="5.6.2.2"/>
    </reaction>
</comment>
<dbReference type="InterPro" id="IPR036890">
    <property type="entry name" value="HATPase_C_sf"/>
</dbReference>
<dbReference type="SUPFAM" id="SSF55874">
    <property type="entry name" value="ATPase domain of HSP90 chaperone/DNA topoisomerase II/histidine kinase"/>
    <property type="match status" value="1"/>
</dbReference>
<keyword evidence="6" id="KW-0547">Nucleotide-binding</keyword>
<evidence type="ECO:0000256" key="6">
    <source>
        <dbReference type="ARBA" id="ARBA00022741"/>
    </source>
</evidence>
<evidence type="ECO:0000313" key="13">
    <source>
        <dbReference type="Proteomes" id="UP000218209"/>
    </source>
</evidence>
<dbReference type="Gene3D" id="3.30.230.10">
    <property type="match status" value="1"/>
</dbReference>
<dbReference type="InterPro" id="IPR013759">
    <property type="entry name" value="Topo_IIA_B_C"/>
</dbReference>
<dbReference type="Gene3D" id="3.40.50.670">
    <property type="match status" value="1"/>
</dbReference>
<feature type="region of interest" description="Disordered" evidence="11">
    <location>
        <begin position="445"/>
        <end position="467"/>
    </location>
</feature>
<name>A0A1X6NJB1_PORUM</name>
<dbReference type="OrthoDB" id="276498at2759"/>
<dbReference type="PROSITE" id="PS00177">
    <property type="entry name" value="TOPOISOMERASE_II"/>
    <property type="match status" value="1"/>
</dbReference>
<dbReference type="InterPro" id="IPR050634">
    <property type="entry name" value="DNA_Topoisomerase_II"/>
</dbReference>
<dbReference type="SUPFAM" id="SSF56719">
    <property type="entry name" value="Type II DNA topoisomerase"/>
    <property type="match status" value="1"/>
</dbReference>
<dbReference type="PANTHER" id="PTHR10169:SF38">
    <property type="entry name" value="DNA TOPOISOMERASE 2"/>
    <property type="match status" value="1"/>
</dbReference>
<evidence type="ECO:0000256" key="10">
    <source>
        <dbReference type="ARBA" id="ARBA00023235"/>
    </source>
</evidence>
<dbReference type="InterPro" id="IPR001241">
    <property type="entry name" value="Topo_IIA"/>
</dbReference>
<dbReference type="SUPFAM" id="SSF54211">
    <property type="entry name" value="Ribosomal protein S5 domain 2-like"/>
    <property type="match status" value="1"/>
</dbReference>
<dbReference type="GO" id="GO:0005524">
    <property type="term" value="F:ATP binding"/>
    <property type="evidence" value="ECO:0007669"/>
    <property type="project" value="UniProtKB-KW"/>
</dbReference>
<evidence type="ECO:0000256" key="5">
    <source>
        <dbReference type="ARBA" id="ARBA00012895"/>
    </source>
</evidence>
<comment type="cofactor">
    <cofactor evidence="2">
        <name>Ca(2+)</name>
        <dbReference type="ChEBI" id="CHEBI:29108"/>
    </cofactor>
</comment>
<feature type="compositionally biased region" description="Gly residues" evidence="11">
    <location>
        <begin position="633"/>
        <end position="645"/>
    </location>
</feature>
<organism evidence="12 13">
    <name type="scientific">Porphyra umbilicalis</name>
    <name type="common">Purple laver</name>
    <name type="synonym">Red alga</name>
    <dbReference type="NCBI Taxonomy" id="2786"/>
    <lineage>
        <taxon>Eukaryota</taxon>
        <taxon>Rhodophyta</taxon>
        <taxon>Bangiophyceae</taxon>
        <taxon>Bangiales</taxon>
        <taxon>Bangiaceae</taxon>
        <taxon>Porphyra</taxon>
    </lineage>
</organism>
<evidence type="ECO:0000256" key="1">
    <source>
        <dbReference type="ARBA" id="ARBA00000185"/>
    </source>
</evidence>
<accession>A0A1X6NJB1</accession>
<dbReference type="SMART" id="SM00433">
    <property type="entry name" value="TOP2c"/>
    <property type="match status" value="1"/>
</dbReference>
<proteinExistence type="inferred from homology"/>
<comment type="similarity">
    <text evidence="4">Belongs to the type II topoisomerase family.</text>
</comment>
<evidence type="ECO:0000256" key="2">
    <source>
        <dbReference type="ARBA" id="ARBA00001913"/>
    </source>
</evidence>
<dbReference type="GO" id="GO:0000819">
    <property type="term" value="P:sister chromatid segregation"/>
    <property type="evidence" value="ECO:0007669"/>
    <property type="project" value="TreeGrafter"/>
</dbReference>
<dbReference type="InterPro" id="IPR018522">
    <property type="entry name" value="TopoIIA_CS"/>
</dbReference>
<dbReference type="GO" id="GO:0005634">
    <property type="term" value="C:nucleus"/>
    <property type="evidence" value="ECO:0007669"/>
    <property type="project" value="TreeGrafter"/>
</dbReference>
<keyword evidence="8" id="KW-0799">Topoisomerase</keyword>
<dbReference type="GO" id="GO:0003677">
    <property type="term" value="F:DNA binding"/>
    <property type="evidence" value="ECO:0007669"/>
    <property type="project" value="UniProtKB-KW"/>
</dbReference>
<dbReference type="InterPro" id="IPR013760">
    <property type="entry name" value="Topo_IIA-like_dom_sf"/>
</dbReference>
<keyword evidence="9" id="KW-0238">DNA-binding</keyword>
<dbReference type="PRINTS" id="PR01158">
    <property type="entry name" value="TOPISMRASEII"/>
</dbReference>
<evidence type="ECO:0000256" key="4">
    <source>
        <dbReference type="ARBA" id="ARBA00011080"/>
    </source>
</evidence>
<evidence type="ECO:0000256" key="9">
    <source>
        <dbReference type="ARBA" id="ARBA00023125"/>
    </source>
</evidence>
<evidence type="ECO:0000256" key="7">
    <source>
        <dbReference type="ARBA" id="ARBA00022840"/>
    </source>
</evidence>